<proteinExistence type="predicted"/>
<protein>
    <submittedName>
        <fullName evidence="2">Uncharacterized protein</fullName>
    </submittedName>
</protein>
<keyword evidence="3" id="KW-1185">Reference proteome</keyword>
<comment type="caution">
    <text evidence="2">The sequence shown here is derived from an EMBL/GenBank/DDBJ whole genome shotgun (WGS) entry which is preliminary data.</text>
</comment>
<evidence type="ECO:0000256" key="1">
    <source>
        <dbReference type="SAM" id="MobiDB-lite"/>
    </source>
</evidence>
<dbReference type="EMBL" id="JADNRY010000009">
    <property type="protein sequence ID" value="KAF9075602.1"/>
    <property type="molecule type" value="Genomic_DNA"/>
</dbReference>
<evidence type="ECO:0000313" key="2">
    <source>
        <dbReference type="EMBL" id="KAF9075602.1"/>
    </source>
</evidence>
<accession>A0A9P5UDW7</accession>
<feature type="region of interest" description="Disordered" evidence="1">
    <location>
        <begin position="82"/>
        <end position="157"/>
    </location>
</feature>
<feature type="compositionally biased region" description="Low complexity" evidence="1">
    <location>
        <begin position="111"/>
        <end position="141"/>
    </location>
</feature>
<sequence>HPHGALGTLSTLFLAPIYTFHNASHTLFLYLPVSVQSTLDRMYAPVRQAAWSLRRRVWEENITTQPRAETNTLTSTTLVSTRLGTAPAHPRVHTPLSRSINPTTPAPAPSPASSASVSAASSASASAYTSEAEAESEVGSSWVDLPRNGEMESESDA</sequence>
<dbReference type="Proteomes" id="UP000772434">
    <property type="component" value="Unassembled WGS sequence"/>
</dbReference>
<reference evidence="2" key="1">
    <citation type="submission" date="2020-11" db="EMBL/GenBank/DDBJ databases">
        <authorList>
            <consortium name="DOE Joint Genome Institute"/>
            <person name="Ahrendt S."/>
            <person name="Riley R."/>
            <person name="Andreopoulos W."/>
            <person name="Labutti K."/>
            <person name="Pangilinan J."/>
            <person name="Ruiz-Duenas F.J."/>
            <person name="Barrasa J.M."/>
            <person name="Sanchez-Garcia M."/>
            <person name="Camarero S."/>
            <person name="Miyauchi S."/>
            <person name="Serrano A."/>
            <person name="Linde D."/>
            <person name="Babiker R."/>
            <person name="Drula E."/>
            <person name="Ayuso-Fernandez I."/>
            <person name="Pacheco R."/>
            <person name="Padilla G."/>
            <person name="Ferreira P."/>
            <person name="Barriuso J."/>
            <person name="Kellner H."/>
            <person name="Castanera R."/>
            <person name="Alfaro M."/>
            <person name="Ramirez L."/>
            <person name="Pisabarro A.G."/>
            <person name="Kuo A."/>
            <person name="Tritt A."/>
            <person name="Lipzen A."/>
            <person name="He G."/>
            <person name="Yan M."/>
            <person name="Ng V."/>
            <person name="Cullen D."/>
            <person name="Martin F."/>
            <person name="Rosso M.-N."/>
            <person name="Henrissat B."/>
            <person name="Hibbett D."/>
            <person name="Martinez A.T."/>
            <person name="Grigoriev I.V."/>
        </authorList>
    </citation>
    <scope>NUCLEOTIDE SEQUENCE</scope>
    <source>
        <strain evidence="2">AH 40177</strain>
    </source>
</reference>
<gene>
    <name evidence="2" type="ORF">BDP27DRAFT_1315328</name>
</gene>
<organism evidence="2 3">
    <name type="scientific">Rhodocollybia butyracea</name>
    <dbReference type="NCBI Taxonomy" id="206335"/>
    <lineage>
        <taxon>Eukaryota</taxon>
        <taxon>Fungi</taxon>
        <taxon>Dikarya</taxon>
        <taxon>Basidiomycota</taxon>
        <taxon>Agaricomycotina</taxon>
        <taxon>Agaricomycetes</taxon>
        <taxon>Agaricomycetidae</taxon>
        <taxon>Agaricales</taxon>
        <taxon>Marasmiineae</taxon>
        <taxon>Omphalotaceae</taxon>
        <taxon>Rhodocollybia</taxon>
    </lineage>
</organism>
<dbReference type="AlphaFoldDB" id="A0A9P5UDW7"/>
<feature type="non-terminal residue" evidence="2">
    <location>
        <position position="1"/>
    </location>
</feature>
<evidence type="ECO:0000313" key="3">
    <source>
        <dbReference type="Proteomes" id="UP000772434"/>
    </source>
</evidence>
<name>A0A9P5UDW7_9AGAR</name>